<dbReference type="RefSeq" id="WP_209375883.1">
    <property type="nucleotide sequence ID" value="NZ_JAGIZA010000014.1"/>
</dbReference>
<proteinExistence type="predicted"/>
<evidence type="ECO:0000256" key="1">
    <source>
        <dbReference type="ARBA" id="ARBA00022679"/>
    </source>
</evidence>
<dbReference type="InterPro" id="IPR050483">
    <property type="entry name" value="CoA-transferase_III_domain"/>
</dbReference>
<comment type="caution">
    <text evidence="3">The sequence shown here is derived from an EMBL/GenBank/DDBJ whole genome shotgun (WGS) entry which is preliminary data.</text>
</comment>
<keyword evidence="1 3" id="KW-0808">Transferase</keyword>
<protein>
    <submittedName>
        <fullName evidence="3">CoA transferase</fullName>
    </submittedName>
</protein>
<gene>
    <name evidence="3" type="ORF">J5Y10_20045</name>
</gene>
<dbReference type="EMBL" id="JAGIZA010000014">
    <property type="protein sequence ID" value="MBP0495085.1"/>
    <property type="molecule type" value="Genomic_DNA"/>
</dbReference>
<sequence>MIPAGSPPGPIDTALEGIVVLDFGQLVAGPVCGMWLADMGATVIKVEPPEGELGRQLGPPWQNGESIAALSANRNKLGLSIDLKRPGAPAVVERLVRRTDVVLENFRPGVAARLGIDEATLRRWKPDLIHCSVSAYGQDGPWRNRPGVDGIMQAVTGLMSGIGAPGAEPGKAPLPLADMAGALFATIAILAALRRRDREGAGAKLDVSLYNAMLLIQQMGLAAFLSSGEMPAPTGSAAPYAAPNEALPTADGWIMVAAYQPKRWAGLCRAMGRPGLTDDPRFLTNADRVANRPALRDVLFPIFRAHPTAHWQDLLAREDIMAAPVADYGDVTRSEQYAASGIEVAFEHPAAGTVRMPGFAAGSPRPARPRRPPPRLGEHSRDVLGEFGFTPSEIDALIREGVVLEAVQA</sequence>
<dbReference type="Proteomes" id="UP000677537">
    <property type="component" value="Unassembled WGS sequence"/>
</dbReference>
<evidence type="ECO:0000313" key="4">
    <source>
        <dbReference type="Proteomes" id="UP000677537"/>
    </source>
</evidence>
<dbReference type="InterPro" id="IPR003673">
    <property type="entry name" value="CoA-Trfase_fam_III"/>
</dbReference>
<feature type="region of interest" description="Disordered" evidence="2">
    <location>
        <begin position="355"/>
        <end position="382"/>
    </location>
</feature>
<dbReference type="GO" id="GO:0008410">
    <property type="term" value="F:CoA-transferase activity"/>
    <property type="evidence" value="ECO:0007669"/>
    <property type="project" value="TreeGrafter"/>
</dbReference>
<dbReference type="Pfam" id="PF02515">
    <property type="entry name" value="CoA_transf_3"/>
    <property type="match status" value="1"/>
</dbReference>
<dbReference type="InterPro" id="IPR023606">
    <property type="entry name" value="CoA-Trfase_III_dom_1_sf"/>
</dbReference>
<keyword evidence="4" id="KW-1185">Reference proteome</keyword>
<dbReference type="Gene3D" id="3.40.50.10540">
    <property type="entry name" value="Crotonobetainyl-coa:carnitine coa-transferase, domain 1"/>
    <property type="match status" value="1"/>
</dbReference>
<dbReference type="Gene3D" id="3.30.1540.10">
    <property type="entry name" value="formyl-coa transferase, domain 3"/>
    <property type="match status" value="1"/>
</dbReference>
<accession>A0A940S7M5</accession>
<reference evidence="3" key="1">
    <citation type="submission" date="2021-03" db="EMBL/GenBank/DDBJ databases">
        <authorList>
            <person name="So Y."/>
        </authorList>
    </citation>
    <scope>NUCLEOTIDE SEQUENCE</scope>
    <source>
        <strain evidence="3">SG15</strain>
    </source>
</reference>
<organism evidence="3 4">
    <name type="scientific">Roseomonas indoligenes</name>
    <dbReference type="NCBI Taxonomy" id="2820811"/>
    <lineage>
        <taxon>Bacteria</taxon>
        <taxon>Pseudomonadati</taxon>
        <taxon>Pseudomonadota</taxon>
        <taxon>Alphaproteobacteria</taxon>
        <taxon>Acetobacterales</taxon>
        <taxon>Roseomonadaceae</taxon>
        <taxon>Roseomonas</taxon>
    </lineage>
</organism>
<dbReference type="PANTHER" id="PTHR48207:SF4">
    <property type="entry name" value="BLL6097 PROTEIN"/>
    <property type="match status" value="1"/>
</dbReference>
<name>A0A940S7M5_9PROT</name>
<dbReference type="InterPro" id="IPR044855">
    <property type="entry name" value="CoA-Trfase_III_dom3_sf"/>
</dbReference>
<evidence type="ECO:0000256" key="2">
    <source>
        <dbReference type="SAM" id="MobiDB-lite"/>
    </source>
</evidence>
<dbReference type="SUPFAM" id="SSF89796">
    <property type="entry name" value="CoA-transferase family III (CaiB/BaiF)"/>
    <property type="match status" value="1"/>
</dbReference>
<dbReference type="PANTHER" id="PTHR48207">
    <property type="entry name" value="SUCCINATE--HYDROXYMETHYLGLUTARATE COA-TRANSFERASE"/>
    <property type="match status" value="1"/>
</dbReference>
<evidence type="ECO:0000313" key="3">
    <source>
        <dbReference type="EMBL" id="MBP0495085.1"/>
    </source>
</evidence>
<dbReference type="AlphaFoldDB" id="A0A940S7M5"/>